<feature type="transmembrane region" description="Helical" evidence="1">
    <location>
        <begin position="163"/>
        <end position="180"/>
    </location>
</feature>
<proteinExistence type="predicted"/>
<feature type="transmembrane region" description="Helical" evidence="1">
    <location>
        <begin position="137"/>
        <end position="157"/>
    </location>
</feature>
<dbReference type="PANTHER" id="PTHR31610:SF0">
    <property type="entry name" value="SLC26A_SULP TRANSPORTER DOMAIN-CONTAINING PROTEIN"/>
    <property type="match status" value="1"/>
</dbReference>
<feature type="transmembrane region" description="Helical" evidence="1">
    <location>
        <begin position="419"/>
        <end position="434"/>
    </location>
</feature>
<feature type="transmembrane region" description="Helical" evidence="1">
    <location>
        <begin position="187"/>
        <end position="207"/>
    </location>
</feature>
<feature type="transmembrane region" description="Helical" evidence="1">
    <location>
        <begin position="310"/>
        <end position="332"/>
    </location>
</feature>
<protein>
    <submittedName>
        <fullName evidence="2">NCS2 family permease</fullName>
    </submittedName>
</protein>
<keyword evidence="1" id="KW-0472">Membrane</keyword>
<feature type="transmembrane region" description="Helical" evidence="1">
    <location>
        <begin position="105"/>
        <end position="130"/>
    </location>
</feature>
<evidence type="ECO:0000256" key="1">
    <source>
        <dbReference type="SAM" id="Phobius"/>
    </source>
</evidence>
<feature type="transmembrane region" description="Helical" evidence="1">
    <location>
        <begin position="41"/>
        <end position="60"/>
    </location>
</feature>
<feature type="transmembrane region" description="Helical" evidence="1">
    <location>
        <begin position="473"/>
        <end position="495"/>
    </location>
</feature>
<dbReference type="Proteomes" id="UP000752292">
    <property type="component" value="Unassembled WGS sequence"/>
</dbReference>
<gene>
    <name evidence="2" type="ORF">HY618_02145</name>
</gene>
<feature type="transmembrane region" description="Helical" evidence="1">
    <location>
        <begin position="274"/>
        <end position="298"/>
    </location>
</feature>
<accession>A0A932ZRT3</accession>
<keyword evidence="1" id="KW-1133">Transmembrane helix</keyword>
<feature type="non-terminal residue" evidence="2">
    <location>
        <position position="1"/>
    </location>
</feature>
<feature type="transmembrane region" description="Helical" evidence="1">
    <location>
        <begin position="227"/>
        <end position="253"/>
    </location>
</feature>
<evidence type="ECO:0000313" key="2">
    <source>
        <dbReference type="EMBL" id="MBI4251234.1"/>
    </source>
</evidence>
<feature type="transmembrane region" description="Helical" evidence="1">
    <location>
        <begin position="441"/>
        <end position="461"/>
    </location>
</feature>
<name>A0A932ZRT3_UNCTE</name>
<comment type="caution">
    <text evidence="2">The sequence shown here is derived from an EMBL/GenBank/DDBJ whole genome shotgun (WGS) entry which is preliminary data.</text>
</comment>
<reference evidence="2" key="1">
    <citation type="submission" date="2020-07" db="EMBL/GenBank/DDBJ databases">
        <title>Huge and variable diversity of episymbiotic CPR bacteria and DPANN archaea in groundwater ecosystems.</title>
        <authorList>
            <person name="He C.Y."/>
            <person name="Keren R."/>
            <person name="Whittaker M."/>
            <person name="Farag I.F."/>
            <person name="Doudna J."/>
            <person name="Cate J.H.D."/>
            <person name="Banfield J.F."/>
        </authorList>
    </citation>
    <scope>NUCLEOTIDE SEQUENCE</scope>
    <source>
        <strain evidence="2">NC_groundwater_1370_Ag_S-0.2um_69_93</strain>
    </source>
</reference>
<keyword evidence="1" id="KW-0812">Transmembrane</keyword>
<sequence>TKGDVDGFFGLWMDKLVQLLLIVSLLKGVLGFPDELIFGRVLPGAALSILIGSLFYAWQARRLALREGREDVAALPYGINTVSLFAFVFFIMLPVKLQTGSPEAAWRAGLAACFVSGVVETAGSLAGGWVRRVTPRAALLSALAGIALTFISMDFAFRIWEKPVVAMVPLGVILLHYFGGARFPGGLPGGLVAVAAGAALSALLHGFPGGVPAPAGFAPPGLWLGALFPALTGPLAWSYLAVSLPMGLMTLVGSLMNLESAEAAGDRFGTRSSLAVNGAGSLAAALFGSCFPTTLYIGHPGWKALGARSAYSALNGAVITLLCLTGSVAALARLVPEEAVIAILLWIGLVMVAQAFEATPARHAPAVALGFVPSVAAWGLLMSQTALRGAGTGLYQVGEGALAAAGLHIQGMIALERGFIFSSMILTAMAAALIDRDRLKASGWALAGAVLSWFGVIHAYALTPGGAVSPFGWGMAPGVALGYLLMAGLFLLPGLGGGEGEEKKPG</sequence>
<dbReference type="EMBL" id="JACQRX010000093">
    <property type="protein sequence ID" value="MBI4251234.1"/>
    <property type="molecule type" value="Genomic_DNA"/>
</dbReference>
<feature type="transmembrane region" description="Helical" evidence="1">
    <location>
        <begin position="339"/>
        <end position="356"/>
    </location>
</feature>
<organism evidence="2 3">
    <name type="scientific">Tectimicrobiota bacterium</name>
    <dbReference type="NCBI Taxonomy" id="2528274"/>
    <lineage>
        <taxon>Bacteria</taxon>
        <taxon>Pseudomonadati</taxon>
        <taxon>Nitrospinota/Tectimicrobiota group</taxon>
        <taxon>Candidatus Tectimicrobiota</taxon>
    </lineage>
</organism>
<dbReference type="AlphaFoldDB" id="A0A932ZRT3"/>
<feature type="transmembrane region" description="Helical" evidence="1">
    <location>
        <begin position="72"/>
        <end position="93"/>
    </location>
</feature>
<dbReference type="PANTHER" id="PTHR31610">
    <property type="entry name" value="SLR0360 PROTEIN"/>
    <property type="match status" value="1"/>
</dbReference>
<evidence type="ECO:0000313" key="3">
    <source>
        <dbReference type="Proteomes" id="UP000752292"/>
    </source>
</evidence>